<comment type="subcellular location">
    <subcellularLocation>
        <location evidence="1">Cell membrane</location>
        <topology evidence="1">Multi-pass membrane protein</topology>
    </subcellularLocation>
</comment>
<dbReference type="GO" id="GO:0015171">
    <property type="term" value="F:amino acid transmembrane transporter activity"/>
    <property type="evidence" value="ECO:0007669"/>
    <property type="project" value="TreeGrafter"/>
</dbReference>
<dbReference type="InterPro" id="IPR001123">
    <property type="entry name" value="LeuE-type"/>
</dbReference>
<keyword evidence="5 6" id="KW-0472">Membrane</keyword>
<proteinExistence type="predicted"/>
<evidence type="ECO:0000256" key="4">
    <source>
        <dbReference type="ARBA" id="ARBA00022989"/>
    </source>
</evidence>
<dbReference type="OrthoDB" id="9784202at2"/>
<evidence type="ECO:0000313" key="8">
    <source>
        <dbReference type="Proteomes" id="UP000184327"/>
    </source>
</evidence>
<evidence type="ECO:0000256" key="6">
    <source>
        <dbReference type="SAM" id="Phobius"/>
    </source>
</evidence>
<evidence type="ECO:0000256" key="2">
    <source>
        <dbReference type="ARBA" id="ARBA00022475"/>
    </source>
</evidence>
<evidence type="ECO:0000256" key="3">
    <source>
        <dbReference type="ARBA" id="ARBA00022692"/>
    </source>
</evidence>
<accession>A0A1M4YSD7</accession>
<gene>
    <name evidence="7" type="ORF">SAMN02745117_01314</name>
</gene>
<evidence type="ECO:0000313" key="7">
    <source>
        <dbReference type="EMBL" id="SHF08695.1"/>
    </source>
</evidence>
<feature type="transmembrane region" description="Helical" evidence="6">
    <location>
        <begin position="39"/>
        <end position="64"/>
    </location>
</feature>
<dbReference type="PANTHER" id="PTHR30086:SF21">
    <property type="entry name" value="TRANSPORT PROTEIN"/>
    <property type="match status" value="1"/>
</dbReference>
<feature type="transmembrane region" description="Helical" evidence="6">
    <location>
        <begin position="146"/>
        <end position="166"/>
    </location>
</feature>
<sequence length="209" mass="22831">MSELLAVATITILAVISPGPDFAMVTRNSYAFGARTGLISALGIGCGVQVHVMYTVFGIAIIIFSSPTLFTIMKLSGAGYLIFMGYQSFRNRAPVALGETPRHAPSGWEAFRMGFFTNALNPKTMLFVVATYTQVVRTDAPMMLNFAYGLFMSVAHIIWFGIVAFFFSSPRMRCRLLAHQSMVDKVIGLALMLLGVSLLFTHHPMEGGN</sequence>
<dbReference type="Proteomes" id="UP000184327">
    <property type="component" value="Unassembled WGS sequence"/>
</dbReference>
<dbReference type="PIRSF" id="PIRSF006324">
    <property type="entry name" value="LeuE"/>
    <property type="match status" value="1"/>
</dbReference>
<name>A0A1M4YSD7_9BURK</name>
<dbReference type="PANTHER" id="PTHR30086">
    <property type="entry name" value="ARGININE EXPORTER PROTEIN ARGO"/>
    <property type="match status" value="1"/>
</dbReference>
<reference evidence="7 8" key="1">
    <citation type="submission" date="2016-11" db="EMBL/GenBank/DDBJ databases">
        <authorList>
            <person name="Jaros S."/>
            <person name="Januszkiewicz K."/>
            <person name="Wedrychowicz H."/>
        </authorList>
    </citation>
    <scope>NUCLEOTIDE SEQUENCE [LARGE SCALE GENOMIC DNA]</scope>
    <source>
        <strain evidence="7 8">DSM 16112</strain>
    </source>
</reference>
<keyword evidence="3 6" id="KW-0812">Transmembrane</keyword>
<dbReference type="RefSeq" id="WP_073355897.1">
    <property type="nucleotide sequence ID" value="NZ_FQUZ01000012.1"/>
</dbReference>
<keyword evidence="2" id="KW-1003">Cell membrane</keyword>
<protein>
    <submittedName>
        <fullName evidence="7">Threonine/homoserine/homoserine lactone efflux protein</fullName>
    </submittedName>
</protein>
<evidence type="ECO:0000256" key="1">
    <source>
        <dbReference type="ARBA" id="ARBA00004651"/>
    </source>
</evidence>
<feature type="transmembrane region" description="Helical" evidence="6">
    <location>
        <begin position="71"/>
        <end position="89"/>
    </location>
</feature>
<organism evidence="7 8">
    <name type="scientific">Lampropedia hyalina DSM 16112</name>
    <dbReference type="NCBI Taxonomy" id="1122156"/>
    <lineage>
        <taxon>Bacteria</taxon>
        <taxon>Pseudomonadati</taxon>
        <taxon>Pseudomonadota</taxon>
        <taxon>Betaproteobacteria</taxon>
        <taxon>Burkholderiales</taxon>
        <taxon>Comamonadaceae</taxon>
        <taxon>Lampropedia</taxon>
    </lineage>
</organism>
<keyword evidence="4 6" id="KW-1133">Transmembrane helix</keyword>
<dbReference type="GO" id="GO:0005886">
    <property type="term" value="C:plasma membrane"/>
    <property type="evidence" value="ECO:0007669"/>
    <property type="project" value="UniProtKB-SubCell"/>
</dbReference>
<dbReference type="EMBL" id="FQUZ01000012">
    <property type="protein sequence ID" value="SHF08695.1"/>
    <property type="molecule type" value="Genomic_DNA"/>
</dbReference>
<keyword evidence="8" id="KW-1185">Reference proteome</keyword>
<dbReference type="Pfam" id="PF01810">
    <property type="entry name" value="LysE"/>
    <property type="match status" value="1"/>
</dbReference>
<dbReference type="AlphaFoldDB" id="A0A1M4YSD7"/>
<feature type="transmembrane region" description="Helical" evidence="6">
    <location>
        <begin position="186"/>
        <end position="205"/>
    </location>
</feature>
<evidence type="ECO:0000256" key="5">
    <source>
        <dbReference type="ARBA" id="ARBA00023136"/>
    </source>
</evidence>
<dbReference type="STRING" id="1122156.SAMN02745117_01314"/>